<feature type="domain" description="Flagellar hook-associated protein 2 N-terminal" evidence="6">
    <location>
        <begin position="8"/>
        <end position="104"/>
    </location>
</feature>
<keyword evidence="9" id="KW-1185">Reference proteome</keyword>
<proteinExistence type="inferred from homology"/>
<feature type="domain" description="Flagellar hook-associated protein 2 C-terminal" evidence="7">
    <location>
        <begin position="221"/>
        <end position="476"/>
    </location>
</feature>
<reference evidence="8 9" key="1">
    <citation type="submission" date="2019-11" db="EMBL/GenBank/DDBJ databases">
        <title>Bacillus lacus genome.</title>
        <authorList>
            <person name="Allen C.J."/>
            <person name="Newman J.D."/>
        </authorList>
    </citation>
    <scope>NUCLEOTIDE SEQUENCE [LARGE SCALE GENOMIC DNA]</scope>
    <source>
        <strain evidence="8 9">KCTC 33946</strain>
    </source>
</reference>
<comment type="subunit">
    <text evidence="2 5">Homopentamer.</text>
</comment>
<dbReference type="GO" id="GO:0009424">
    <property type="term" value="C:bacterial-type flagellum hook"/>
    <property type="evidence" value="ECO:0007669"/>
    <property type="project" value="UniProtKB-UniRule"/>
</dbReference>
<keyword evidence="8" id="KW-0966">Cell projection</keyword>
<dbReference type="InterPro" id="IPR040026">
    <property type="entry name" value="FliD"/>
</dbReference>
<keyword evidence="5" id="KW-0964">Secreted</keyword>
<dbReference type="EMBL" id="WKKI01000012">
    <property type="protein sequence ID" value="MRX72196.1"/>
    <property type="molecule type" value="Genomic_DNA"/>
</dbReference>
<accession>A0A7X2IYL9</accession>
<comment type="subcellular location">
    <subcellularLocation>
        <location evidence="5">Secreted</location>
    </subcellularLocation>
    <subcellularLocation>
        <location evidence="5">Bacterial flagellum</location>
    </subcellularLocation>
</comment>
<protein>
    <recommendedName>
        <fullName evidence="5">Flagellar hook-associated protein 2</fullName>
        <shortName evidence="5">HAP2</shortName>
    </recommendedName>
    <alternativeName>
        <fullName evidence="5">Flagellar cap protein</fullName>
    </alternativeName>
</protein>
<evidence type="ECO:0000313" key="9">
    <source>
        <dbReference type="Proteomes" id="UP000448867"/>
    </source>
</evidence>
<comment type="similarity">
    <text evidence="1 5">Belongs to the FliD family.</text>
</comment>
<evidence type="ECO:0000256" key="2">
    <source>
        <dbReference type="ARBA" id="ARBA00011255"/>
    </source>
</evidence>
<evidence type="ECO:0000256" key="5">
    <source>
        <dbReference type="RuleBase" id="RU362066"/>
    </source>
</evidence>
<dbReference type="GO" id="GO:0007155">
    <property type="term" value="P:cell adhesion"/>
    <property type="evidence" value="ECO:0007669"/>
    <property type="project" value="InterPro"/>
</dbReference>
<evidence type="ECO:0000256" key="4">
    <source>
        <dbReference type="ARBA" id="ARBA00023143"/>
    </source>
</evidence>
<keyword evidence="3" id="KW-0175">Coiled coil</keyword>
<dbReference type="PANTHER" id="PTHR30288:SF0">
    <property type="entry name" value="FLAGELLAR HOOK-ASSOCIATED PROTEIN 2"/>
    <property type="match status" value="1"/>
</dbReference>
<dbReference type="Proteomes" id="UP000448867">
    <property type="component" value="Unassembled WGS sequence"/>
</dbReference>
<dbReference type="OrthoDB" id="9776025at2"/>
<dbReference type="NCBIfam" id="NF005833">
    <property type="entry name" value="PRK07737.1"/>
    <property type="match status" value="1"/>
</dbReference>
<comment type="caution">
    <text evidence="8">The sequence shown here is derived from an EMBL/GenBank/DDBJ whole genome shotgun (WGS) entry which is preliminary data.</text>
</comment>
<dbReference type="AlphaFoldDB" id="A0A7X2IYL9"/>
<evidence type="ECO:0000256" key="3">
    <source>
        <dbReference type="ARBA" id="ARBA00023054"/>
    </source>
</evidence>
<name>A0A7X2IYL9_9BACI</name>
<keyword evidence="4 5" id="KW-0975">Bacterial flagellum</keyword>
<dbReference type="GO" id="GO:0009421">
    <property type="term" value="C:bacterial-type flagellum filament cap"/>
    <property type="evidence" value="ECO:0007669"/>
    <property type="project" value="InterPro"/>
</dbReference>
<evidence type="ECO:0000259" key="6">
    <source>
        <dbReference type="Pfam" id="PF02465"/>
    </source>
</evidence>
<dbReference type="Pfam" id="PF07196">
    <property type="entry name" value="Flagellin_IN"/>
    <property type="match status" value="1"/>
</dbReference>
<comment type="function">
    <text evidence="5">Required for morphogenesis and for the elongation of the flagellar filament by facilitating polymerization of the flagellin monomers at the tip of growing filament. Forms a capping structure, which prevents flagellin subunits (transported through the central channel of the flagellum) from leaking out without polymerization at the distal end.</text>
</comment>
<keyword evidence="8" id="KW-0969">Cilium</keyword>
<organism evidence="8 9">
    <name type="scientific">Metabacillus lacus</name>
    <dbReference type="NCBI Taxonomy" id="1983721"/>
    <lineage>
        <taxon>Bacteria</taxon>
        <taxon>Bacillati</taxon>
        <taxon>Bacillota</taxon>
        <taxon>Bacilli</taxon>
        <taxon>Bacillales</taxon>
        <taxon>Bacillaceae</taxon>
        <taxon>Metabacillus</taxon>
    </lineage>
</organism>
<dbReference type="GO" id="GO:0071973">
    <property type="term" value="P:bacterial-type flagellum-dependent cell motility"/>
    <property type="evidence" value="ECO:0007669"/>
    <property type="project" value="TreeGrafter"/>
</dbReference>
<evidence type="ECO:0000256" key="1">
    <source>
        <dbReference type="ARBA" id="ARBA00009764"/>
    </source>
</evidence>
<dbReference type="PANTHER" id="PTHR30288">
    <property type="entry name" value="FLAGELLAR CAP/ASSEMBLY PROTEIN FLID"/>
    <property type="match status" value="1"/>
</dbReference>
<dbReference type="InterPro" id="IPR010809">
    <property type="entry name" value="FliD_C"/>
</dbReference>
<dbReference type="Pfam" id="PF02465">
    <property type="entry name" value="FliD_N"/>
    <property type="match status" value="1"/>
</dbReference>
<sequence length="489" mass="53946">MRIGGLASGMDVDTMIKNLMKAERLPYNKLSQKKQVLEWQRDDYRQVNTSLKQLDTFLFDNLVLQGSTMTKKTSSTGESVVTATANSSAANVSSNIKVDRLASSATWVSEGNAKSFEARNGDLSLKVTSGSGVLKDKEVTVSISATDTVKDIAAKLSNDKDLNVSVIYDEVSGKMSITSKDTGQAGSIVLGDEETVKFFQTLGFSFSSAAPNQELTGKTAGTDALFTINGLTTTRSSNTFSMNNVTYTLKGEGSSTVSVSNNNDALFDKIVQFVGKYNDTIESLNKKINEERYKGYQPLSQDERNELSEKQIEQWEEKAKSGLLRRDSLISSGLTSMRTQLYNPVSINSEFKQLSAIGITTTSNYQENGKLKIDENKLREAIGKDPNAVFQLFSADGATPAEKGLARRLRNSIKDTVGKIEERAGNATKTNQSFAIGRNLINLDSQMNRFESRLKQVEDRYWRQFTAMEKAISKSNDQYSFLMQQFSGN</sequence>
<dbReference type="InterPro" id="IPR010810">
    <property type="entry name" value="Flagellin_hook_IN_motif"/>
</dbReference>
<evidence type="ECO:0000259" key="7">
    <source>
        <dbReference type="Pfam" id="PF07195"/>
    </source>
</evidence>
<keyword evidence="8" id="KW-0282">Flagellum</keyword>
<evidence type="ECO:0000313" key="8">
    <source>
        <dbReference type="EMBL" id="MRX72196.1"/>
    </source>
</evidence>
<dbReference type="Pfam" id="PF07195">
    <property type="entry name" value="FliD_C"/>
    <property type="match status" value="1"/>
</dbReference>
<gene>
    <name evidence="8" type="ORF">GJU40_08530</name>
</gene>
<dbReference type="InterPro" id="IPR003481">
    <property type="entry name" value="FliD_N"/>
</dbReference>
<dbReference type="RefSeq" id="WP_154307335.1">
    <property type="nucleotide sequence ID" value="NZ_WKKI01000012.1"/>
</dbReference>
<dbReference type="GO" id="GO:0005576">
    <property type="term" value="C:extracellular region"/>
    <property type="evidence" value="ECO:0007669"/>
    <property type="project" value="UniProtKB-SubCell"/>
</dbReference>